<dbReference type="GeneID" id="87942508"/>
<evidence type="ECO:0000313" key="1">
    <source>
        <dbReference type="EMBL" id="WQF80991.1"/>
    </source>
</evidence>
<dbReference type="RefSeq" id="XP_062778215.1">
    <property type="nucleotide sequence ID" value="XM_062922164.1"/>
</dbReference>
<evidence type="ECO:0000313" key="2">
    <source>
        <dbReference type="Proteomes" id="UP001322277"/>
    </source>
</evidence>
<dbReference type="EMBL" id="CP137308">
    <property type="protein sequence ID" value="WQF80991.1"/>
    <property type="molecule type" value="Genomic_DNA"/>
</dbReference>
<dbReference type="AlphaFoldDB" id="A0AAX4ICA5"/>
<gene>
    <name evidence="1" type="ORF">CDEST_06005</name>
</gene>
<organism evidence="1 2">
    <name type="scientific">Colletotrichum destructivum</name>
    <dbReference type="NCBI Taxonomy" id="34406"/>
    <lineage>
        <taxon>Eukaryota</taxon>
        <taxon>Fungi</taxon>
        <taxon>Dikarya</taxon>
        <taxon>Ascomycota</taxon>
        <taxon>Pezizomycotina</taxon>
        <taxon>Sordariomycetes</taxon>
        <taxon>Hypocreomycetidae</taxon>
        <taxon>Glomerellales</taxon>
        <taxon>Glomerellaceae</taxon>
        <taxon>Colletotrichum</taxon>
        <taxon>Colletotrichum destructivum species complex</taxon>
    </lineage>
</organism>
<name>A0AAX4ICA5_9PEZI</name>
<sequence length="66" mass="7233">MRPRSTPKSRCTCLARLRSLVSVHTPETTGIHVPIVPTLSSKQTLNRLELGHATQTRTVTATPIQS</sequence>
<protein>
    <submittedName>
        <fullName evidence="1">Uncharacterized protein</fullName>
    </submittedName>
</protein>
<dbReference type="KEGG" id="cdet:87942508"/>
<accession>A0AAX4ICA5</accession>
<reference evidence="2" key="1">
    <citation type="journal article" date="2023" name="bioRxiv">
        <title>Complete genome of the Medicago anthracnose fungus, Colletotrichum destructivum, reveals a mini-chromosome-like region within a core chromosome.</title>
        <authorList>
            <person name="Lapalu N."/>
            <person name="Simon A."/>
            <person name="Lu A."/>
            <person name="Plaumann P.-L."/>
            <person name="Amselem J."/>
            <person name="Pigne S."/>
            <person name="Auger A."/>
            <person name="Koch C."/>
            <person name="Dallery J.-F."/>
            <person name="O'Connell R.J."/>
        </authorList>
    </citation>
    <scope>NUCLEOTIDE SEQUENCE [LARGE SCALE GENOMIC DNA]</scope>
    <source>
        <strain evidence="2">CBS 520.97</strain>
    </source>
</reference>
<keyword evidence="2" id="KW-1185">Reference proteome</keyword>
<proteinExistence type="predicted"/>
<dbReference type="Proteomes" id="UP001322277">
    <property type="component" value="Chromosome 4"/>
</dbReference>